<evidence type="ECO:0000313" key="8">
    <source>
        <dbReference type="EMBL" id="VUZ53825.1"/>
    </source>
</evidence>
<evidence type="ECO:0000256" key="4">
    <source>
        <dbReference type="ARBA" id="ARBA00022759"/>
    </source>
</evidence>
<evidence type="ECO:0000256" key="1">
    <source>
        <dbReference type="ARBA" id="ARBA00022679"/>
    </source>
</evidence>
<evidence type="ECO:0000256" key="5">
    <source>
        <dbReference type="ARBA" id="ARBA00022801"/>
    </source>
</evidence>
<proteinExistence type="predicted"/>
<feature type="domain" description="Reverse transcriptase RNase H-like" evidence="7">
    <location>
        <begin position="2"/>
        <end position="58"/>
    </location>
</feature>
<evidence type="ECO:0000256" key="3">
    <source>
        <dbReference type="ARBA" id="ARBA00022722"/>
    </source>
</evidence>
<keyword evidence="4" id="KW-0255">Endonuclease</keyword>
<organism evidence="8 9">
    <name type="scientific">Hymenolepis diminuta</name>
    <name type="common">Rat tapeworm</name>
    <dbReference type="NCBI Taxonomy" id="6216"/>
    <lineage>
        <taxon>Eukaryota</taxon>
        <taxon>Metazoa</taxon>
        <taxon>Spiralia</taxon>
        <taxon>Lophotrochozoa</taxon>
        <taxon>Platyhelminthes</taxon>
        <taxon>Cestoda</taxon>
        <taxon>Eucestoda</taxon>
        <taxon>Cyclophyllidea</taxon>
        <taxon>Hymenolepididae</taxon>
        <taxon>Hymenolepis</taxon>
    </lineage>
</organism>
<dbReference type="AlphaFoldDB" id="A0A564Z2V1"/>
<evidence type="ECO:0000256" key="6">
    <source>
        <dbReference type="ARBA" id="ARBA00022918"/>
    </source>
</evidence>
<gene>
    <name evidence="8" type="ORF">WMSIL1_LOCUS12111</name>
</gene>
<protein>
    <recommendedName>
        <fullName evidence="7">Reverse transcriptase RNase H-like domain-containing protein</fullName>
    </recommendedName>
</protein>
<accession>A0A564Z2V1</accession>
<dbReference type="GO" id="GO:0004519">
    <property type="term" value="F:endonuclease activity"/>
    <property type="evidence" value="ECO:0007669"/>
    <property type="project" value="UniProtKB-KW"/>
</dbReference>
<dbReference type="GO" id="GO:0016787">
    <property type="term" value="F:hydrolase activity"/>
    <property type="evidence" value="ECO:0007669"/>
    <property type="project" value="UniProtKB-KW"/>
</dbReference>
<dbReference type="InterPro" id="IPR050951">
    <property type="entry name" value="Retrovirus_Pol_polyprotein"/>
</dbReference>
<dbReference type="Proteomes" id="UP000321570">
    <property type="component" value="Unassembled WGS sequence"/>
</dbReference>
<dbReference type="EMBL" id="CABIJS010000577">
    <property type="protein sequence ID" value="VUZ53825.1"/>
    <property type="molecule type" value="Genomic_DNA"/>
</dbReference>
<keyword evidence="2" id="KW-0548">Nucleotidyltransferase</keyword>
<keyword evidence="3" id="KW-0540">Nuclease</keyword>
<name>A0A564Z2V1_HYMDI</name>
<dbReference type="PANTHER" id="PTHR37984">
    <property type="entry name" value="PROTEIN CBG26694"/>
    <property type="match status" value="1"/>
</dbReference>
<evidence type="ECO:0000259" key="7">
    <source>
        <dbReference type="Pfam" id="PF17917"/>
    </source>
</evidence>
<keyword evidence="9" id="KW-1185">Reference proteome</keyword>
<dbReference type="Pfam" id="PF17917">
    <property type="entry name" value="RT_RNaseH"/>
    <property type="match status" value="1"/>
</dbReference>
<keyword evidence="1" id="KW-0808">Transferase</keyword>
<dbReference type="InterPro" id="IPR041373">
    <property type="entry name" value="RT_RNaseH"/>
</dbReference>
<keyword evidence="5" id="KW-0378">Hydrolase</keyword>
<evidence type="ECO:0000256" key="2">
    <source>
        <dbReference type="ARBA" id="ARBA00022695"/>
    </source>
</evidence>
<dbReference type="PANTHER" id="PTHR37984:SF5">
    <property type="entry name" value="PROTEIN NYNRIN-LIKE"/>
    <property type="match status" value="1"/>
</dbReference>
<keyword evidence="6" id="KW-0695">RNA-directed DNA polymerase</keyword>
<evidence type="ECO:0000313" key="9">
    <source>
        <dbReference type="Proteomes" id="UP000321570"/>
    </source>
</evidence>
<sequence length="184" mass="20444">MEKEALVIVYVVKKFHKFVCNRHFSHLTDWKSLSAIVGSGKGIPTHWVSRLQRWAMILGGNDFECGKCEKTTEFGQADRLSHLIANQQTPKEETIIGGRSLENDADCIPYHSMGSISVMAAEMKLVSVEGWVIRNALQVVETKWQSSSLRGGILDPSHSGKALIIVDSCLMLNERFVISDGALQ</sequence>
<dbReference type="GO" id="GO:0003964">
    <property type="term" value="F:RNA-directed DNA polymerase activity"/>
    <property type="evidence" value="ECO:0007669"/>
    <property type="project" value="UniProtKB-KW"/>
</dbReference>
<reference evidence="8 9" key="1">
    <citation type="submission" date="2019-07" db="EMBL/GenBank/DDBJ databases">
        <authorList>
            <person name="Jastrzebski P J."/>
            <person name="Paukszto L."/>
            <person name="Jastrzebski P J."/>
        </authorList>
    </citation>
    <scope>NUCLEOTIDE SEQUENCE [LARGE SCALE GENOMIC DNA]</scope>
    <source>
        <strain evidence="8 9">WMS-il1</strain>
    </source>
</reference>